<keyword evidence="2" id="KW-0004">4Fe-4S</keyword>
<evidence type="ECO:0000256" key="2">
    <source>
        <dbReference type="ARBA" id="ARBA00022485"/>
    </source>
</evidence>
<dbReference type="Gene3D" id="3.20.20.70">
    <property type="entry name" value="Aldolase class I"/>
    <property type="match status" value="1"/>
</dbReference>
<dbReference type="InterPro" id="IPR050377">
    <property type="entry name" value="Radical_SAM_PqqE_MftC-like"/>
</dbReference>
<dbReference type="PANTHER" id="PTHR11228">
    <property type="entry name" value="RADICAL SAM DOMAIN PROTEIN"/>
    <property type="match status" value="1"/>
</dbReference>
<keyword evidence="5" id="KW-0408">Iron</keyword>
<protein>
    <recommendedName>
        <fullName evidence="11">Radical SAM core domain-containing protein</fullName>
    </recommendedName>
</protein>
<dbReference type="AlphaFoldDB" id="A0A1J5DX69"/>
<evidence type="ECO:0000259" key="8">
    <source>
        <dbReference type="Pfam" id="PF13186"/>
    </source>
</evidence>
<dbReference type="SFLD" id="SFLDG01067">
    <property type="entry name" value="SPASM/twitch_domain_containing"/>
    <property type="match status" value="1"/>
</dbReference>
<keyword evidence="6" id="KW-0411">Iron-sulfur</keyword>
<dbReference type="PANTHER" id="PTHR11228:SF34">
    <property type="entry name" value="TUNGSTEN-CONTAINING ALDEHYDE FERREDOXIN OXIDOREDUCTASE COFACTOR MODIFYING PROTEIN"/>
    <property type="match status" value="1"/>
</dbReference>
<dbReference type="SFLD" id="SFLDS00029">
    <property type="entry name" value="Radical_SAM"/>
    <property type="match status" value="1"/>
</dbReference>
<evidence type="ECO:0008006" key="11">
    <source>
        <dbReference type="Google" id="ProtNLM"/>
    </source>
</evidence>
<evidence type="ECO:0000256" key="4">
    <source>
        <dbReference type="ARBA" id="ARBA00022723"/>
    </source>
</evidence>
<dbReference type="InterPro" id="IPR034391">
    <property type="entry name" value="AdoMet-like_SPASM_containing"/>
</dbReference>
<keyword evidence="4" id="KW-0479">Metal-binding</keyword>
<dbReference type="Pfam" id="PF04055">
    <property type="entry name" value="Radical_SAM"/>
    <property type="match status" value="1"/>
</dbReference>
<dbReference type="InterPro" id="IPR007197">
    <property type="entry name" value="rSAM"/>
</dbReference>
<dbReference type="STRING" id="1817895.AUJ95_04260"/>
<evidence type="ECO:0000256" key="1">
    <source>
        <dbReference type="ARBA" id="ARBA00001966"/>
    </source>
</evidence>
<organism evidence="9 10">
    <name type="scientific">Candidatus Desantisbacteria bacterium CG2_30_40_21</name>
    <dbReference type="NCBI Taxonomy" id="1817895"/>
    <lineage>
        <taxon>Bacteria</taxon>
        <taxon>Candidatus Desantisiibacteriota</taxon>
    </lineage>
</organism>
<name>A0A1J5DX69_9BACT</name>
<feature type="domain" description="4Fe4S-binding SPASM" evidence="8">
    <location>
        <begin position="263"/>
        <end position="328"/>
    </location>
</feature>
<dbReference type="CDD" id="cd21109">
    <property type="entry name" value="SPASM"/>
    <property type="match status" value="1"/>
</dbReference>
<dbReference type="InterPro" id="IPR058240">
    <property type="entry name" value="rSAM_sf"/>
</dbReference>
<feature type="domain" description="Radical SAM core" evidence="7">
    <location>
        <begin position="27"/>
        <end position="161"/>
    </location>
</feature>
<dbReference type="InterPro" id="IPR023885">
    <property type="entry name" value="4Fe4S-binding_SPASM_dom"/>
</dbReference>
<dbReference type="Proteomes" id="UP000183085">
    <property type="component" value="Unassembled WGS sequence"/>
</dbReference>
<proteinExistence type="predicted"/>
<dbReference type="SUPFAM" id="SSF102114">
    <property type="entry name" value="Radical SAM enzymes"/>
    <property type="match status" value="1"/>
</dbReference>
<evidence type="ECO:0000313" key="9">
    <source>
        <dbReference type="EMBL" id="OIP40708.1"/>
    </source>
</evidence>
<evidence type="ECO:0000259" key="7">
    <source>
        <dbReference type="Pfam" id="PF04055"/>
    </source>
</evidence>
<dbReference type="GO" id="GO:0051536">
    <property type="term" value="F:iron-sulfur cluster binding"/>
    <property type="evidence" value="ECO:0007669"/>
    <property type="project" value="UniProtKB-KW"/>
</dbReference>
<dbReference type="EMBL" id="MNYI01000109">
    <property type="protein sequence ID" value="OIP40708.1"/>
    <property type="molecule type" value="Genomic_DNA"/>
</dbReference>
<dbReference type="InterPro" id="IPR013785">
    <property type="entry name" value="Aldolase_TIM"/>
</dbReference>
<keyword evidence="3" id="KW-0949">S-adenosyl-L-methionine</keyword>
<accession>A0A1J5DX69</accession>
<comment type="cofactor">
    <cofactor evidence="1">
        <name>[4Fe-4S] cluster</name>
        <dbReference type="ChEBI" id="CHEBI:49883"/>
    </cofactor>
</comment>
<dbReference type="GO" id="GO:0046872">
    <property type="term" value="F:metal ion binding"/>
    <property type="evidence" value="ECO:0007669"/>
    <property type="project" value="UniProtKB-KW"/>
</dbReference>
<sequence>MRYIQSGMAVLFKPLKVKALPVHLILEPTTFCPLNCRMCKRAKYVTVPKHMAMDEFRTIFDQVKPLRLTLSGLGESLVNPALVDMIHYASRQGTVVSTTSSMALADIPMESLVKSGLKRLKVSLDAATPETYQEIRGLDLFGRVVDNIKAIVSMKQKTSTTGLHICLQVVIQSKNISQLSQIVELAADIGVNDVSFRLVGLAGIEEKRDELVAGLTPVVVVCQMKRARDTAGRLGMKTNLANLLTGTPWDVSCDKKYQNIRHCSFPWFSMYITVDGEVKPCCMFSYIDAGLGNLLQEDIHTVWNNSKYQQFRQILRQGKYPDARCQECVPERIFSLAGVFRRIGNRRRRIC</sequence>
<dbReference type="Pfam" id="PF13186">
    <property type="entry name" value="SPASM"/>
    <property type="match status" value="1"/>
</dbReference>
<dbReference type="GO" id="GO:0003824">
    <property type="term" value="F:catalytic activity"/>
    <property type="evidence" value="ECO:0007669"/>
    <property type="project" value="InterPro"/>
</dbReference>
<evidence type="ECO:0000256" key="5">
    <source>
        <dbReference type="ARBA" id="ARBA00023004"/>
    </source>
</evidence>
<evidence type="ECO:0000256" key="6">
    <source>
        <dbReference type="ARBA" id="ARBA00023014"/>
    </source>
</evidence>
<reference evidence="9 10" key="1">
    <citation type="journal article" date="2016" name="Environ. Microbiol.">
        <title>Genomic resolution of a cold subsurface aquifer community provides metabolic insights for novel microbes adapted to high CO concentrations.</title>
        <authorList>
            <person name="Probst A.J."/>
            <person name="Castelle C.J."/>
            <person name="Singh A."/>
            <person name="Brown C.T."/>
            <person name="Anantharaman K."/>
            <person name="Sharon I."/>
            <person name="Hug L.A."/>
            <person name="Burstein D."/>
            <person name="Emerson J.B."/>
            <person name="Thomas B.C."/>
            <person name="Banfield J.F."/>
        </authorList>
    </citation>
    <scope>NUCLEOTIDE SEQUENCE [LARGE SCALE GENOMIC DNA]</scope>
    <source>
        <strain evidence="9">CG2_30_40_21</strain>
    </source>
</reference>
<dbReference type="SFLD" id="SFLDG01387">
    <property type="entry name" value="BtrN-like_SPASM_domain_contain"/>
    <property type="match status" value="1"/>
</dbReference>
<evidence type="ECO:0000256" key="3">
    <source>
        <dbReference type="ARBA" id="ARBA00022691"/>
    </source>
</evidence>
<evidence type="ECO:0000313" key="10">
    <source>
        <dbReference type="Proteomes" id="UP000183085"/>
    </source>
</evidence>
<dbReference type="CDD" id="cd01335">
    <property type="entry name" value="Radical_SAM"/>
    <property type="match status" value="1"/>
</dbReference>
<comment type="caution">
    <text evidence="9">The sequence shown here is derived from an EMBL/GenBank/DDBJ whole genome shotgun (WGS) entry which is preliminary data.</text>
</comment>
<gene>
    <name evidence="9" type="ORF">AUJ95_04260</name>
</gene>